<dbReference type="PANTHER" id="PTHR20858">
    <property type="entry name" value="PHOSPHOMETHYLPYRIMIDINE KINASE"/>
    <property type="match status" value="1"/>
</dbReference>
<evidence type="ECO:0000259" key="1">
    <source>
        <dbReference type="Pfam" id="PF08543"/>
    </source>
</evidence>
<evidence type="ECO:0000313" key="3">
    <source>
        <dbReference type="Proteomes" id="UP000248557"/>
    </source>
</evidence>
<dbReference type="Proteomes" id="UP000248557">
    <property type="component" value="Unassembled WGS sequence"/>
</dbReference>
<dbReference type="GO" id="GO:0009228">
    <property type="term" value="P:thiamine biosynthetic process"/>
    <property type="evidence" value="ECO:0007669"/>
    <property type="project" value="InterPro"/>
</dbReference>
<dbReference type="CDD" id="cd01169">
    <property type="entry name" value="HMPP_kinase"/>
    <property type="match status" value="1"/>
</dbReference>
<dbReference type="AlphaFoldDB" id="A0A328Q5S7"/>
<evidence type="ECO:0000313" key="2">
    <source>
        <dbReference type="EMBL" id="RAP02936.1"/>
    </source>
</evidence>
<dbReference type="InterPro" id="IPR004399">
    <property type="entry name" value="HMP/HMP-P_kinase_dom"/>
</dbReference>
<dbReference type="GO" id="GO:0008902">
    <property type="term" value="F:hydroxymethylpyrimidine kinase activity"/>
    <property type="evidence" value="ECO:0007669"/>
    <property type="project" value="TreeGrafter"/>
</dbReference>
<sequence>MSIEKMNKKCSMTIAGLDPSGGAGIIADCKTFHAHGIYATCVVTAVTAQNPYCVTGIGGVDLDLIESEIDEILSVYPIRYIKTGMLYSGDIIKLVSRKIKEYDLRAVVDPVMVSESGGDLTGKSFIEYMNKYLVKNSFIITPNIHEAEKLSNKTITSEEDMISVAEKLSKDNSVVITGGHMQGNDILYCDDEIFRIEGKLINSDNTHGTGCIYSSAITSRLIEGYNLYESCKKSNEFIRNSIKYGFNKTPYQFWKNIEF</sequence>
<dbReference type="NCBIfam" id="TIGR00097">
    <property type="entry name" value="HMP-P_kinase"/>
    <property type="match status" value="1"/>
</dbReference>
<dbReference type="GO" id="GO:0005829">
    <property type="term" value="C:cytosol"/>
    <property type="evidence" value="ECO:0007669"/>
    <property type="project" value="TreeGrafter"/>
</dbReference>
<comment type="caution">
    <text evidence="2">The sequence shown here is derived from an EMBL/GenBank/DDBJ whole genome shotgun (WGS) entry which is preliminary data.</text>
</comment>
<dbReference type="SUPFAM" id="SSF53613">
    <property type="entry name" value="Ribokinase-like"/>
    <property type="match status" value="1"/>
</dbReference>
<feature type="domain" description="Pyridoxamine kinase/Phosphomethylpyrimidine kinase" evidence="1">
    <location>
        <begin position="18"/>
        <end position="247"/>
    </location>
</feature>
<gene>
    <name evidence="2" type="ORF">CA615_04990</name>
</gene>
<organism evidence="2 3">
    <name type="scientific">Methanosphaera stadtmanae</name>
    <dbReference type="NCBI Taxonomy" id="2317"/>
    <lineage>
        <taxon>Archaea</taxon>
        <taxon>Methanobacteriati</taxon>
        <taxon>Methanobacteriota</taxon>
        <taxon>Methanomada group</taxon>
        <taxon>Methanobacteria</taxon>
        <taxon>Methanobacteriales</taxon>
        <taxon>Methanobacteriaceae</taxon>
        <taxon>Methanosphaera</taxon>
    </lineage>
</organism>
<dbReference type="EMBL" id="NGJK01000062">
    <property type="protein sequence ID" value="RAP02936.1"/>
    <property type="molecule type" value="Genomic_DNA"/>
</dbReference>
<dbReference type="GO" id="GO:0008972">
    <property type="term" value="F:phosphomethylpyrimidine kinase activity"/>
    <property type="evidence" value="ECO:0007669"/>
    <property type="project" value="InterPro"/>
</dbReference>
<dbReference type="InterPro" id="IPR029056">
    <property type="entry name" value="Ribokinase-like"/>
</dbReference>
<accession>A0A328Q5S7</accession>
<name>A0A328Q5S7_9EURY</name>
<dbReference type="InterPro" id="IPR013749">
    <property type="entry name" value="PM/HMP-P_kinase-1"/>
</dbReference>
<dbReference type="RefSeq" id="WP_112149616.1">
    <property type="nucleotide sequence ID" value="NZ_NGJK01000062.1"/>
</dbReference>
<dbReference type="Gene3D" id="3.40.1190.20">
    <property type="match status" value="1"/>
</dbReference>
<proteinExistence type="predicted"/>
<keyword evidence="2" id="KW-0418">Kinase</keyword>
<dbReference type="PANTHER" id="PTHR20858:SF17">
    <property type="entry name" value="HYDROXYMETHYLPYRIMIDINE_PHOSPHOMETHYLPYRIMIDINE KINASE THI20-RELATED"/>
    <property type="match status" value="1"/>
</dbReference>
<protein>
    <submittedName>
        <fullName evidence="2">Bifunctional hydroxymethylpyrimidine kinase/phosphomethylpyrimidine kinase</fullName>
    </submittedName>
</protein>
<dbReference type="Pfam" id="PF08543">
    <property type="entry name" value="Phos_pyr_kin"/>
    <property type="match status" value="1"/>
</dbReference>
<reference evidence="2 3" key="1">
    <citation type="submission" date="2017-05" db="EMBL/GenBank/DDBJ databases">
        <title>Host range expansion of the Methanosphaera genus to humans and monogastric animals involves recent and extensive reduction in genome content.</title>
        <authorList>
            <person name="Hoedt E.C."/>
            <person name="Volmer J.G."/>
            <person name="Parks D.H."/>
            <person name="Rosewarne C.P."/>
            <person name="Denman S.E."/>
            <person name="Mcsweeney C.S."/>
            <person name="O Cuiv P."/>
            <person name="Hugenholtz P."/>
            <person name="Tyson G.W."/>
            <person name="Morrison M."/>
        </authorList>
    </citation>
    <scope>NUCLEOTIDE SEQUENCE [LARGE SCALE GENOMIC DNA]</scope>
    <source>
        <strain evidence="2 3">PA5</strain>
    </source>
</reference>
<keyword evidence="2" id="KW-0808">Transferase</keyword>